<protein>
    <submittedName>
        <fullName evidence="3">Molecular chaperone DnaJ</fullName>
    </submittedName>
</protein>
<dbReference type="Proteomes" id="UP000281343">
    <property type="component" value="Unassembled WGS sequence"/>
</dbReference>
<proteinExistence type="predicted"/>
<reference evidence="3 4" key="1">
    <citation type="submission" date="2018-10" db="EMBL/GenBank/DDBJ databases">
        <authorList>
            <person name="Jung H.S."/>
            <person name="Jeon C.O."/>
        </authorList>
    </citation>
    <scope>NUCLEOTIDE SEQUENCE [LARGE SCALE GENOMIC DNA]</scope>
    <source>
        <strain evidence="3 4">MA-7-27</strain>
    </source>
</reference>
<keyword evidence="4" id="KW-1185">Reference proteome</keyword>
<dbReference type="Gene3D" id="1.10.287.110">
    <property type="entry name" value="DnaJ domain"/>
    <property type="match status" value="1"/>
</dbReference>
<sequence length="209" mass="24394">MTEKDPFNFDLRVSTDKKKRRGGRRGMSGAFETSQRVCEHPGCEEAGQYRAPKSPDVLDDYLWFCREHVREYNLKWNFFDGTTEAEMEAQLDRDRVWDRPTKPFRQSAEERAWARLGIDDAHQVLGGNATRNPGKSITGTRKLPPTERRALDILEAKDHWAKAEIRKSYKALIKVLHPDMNGGDRTDEDRLQEVVWAWDQIKESRNFKD</sequence>
<dbReference type="SMART" id="SM00271">
    <property type="entry name" value="DnaJ"/>
    <property type="match status" value="1"/>
</dbReference>
<evidence type="ECO:0000256" key="1">
    <source>
        <dbReference type="SAM" id="MobiDB-lite"/>
    </source>
</evidence>
<dbReference type="SUPFAM" id="SSF46565">
    <property type="entry name" value="Chaperone J-domain"/>
    <property type="match status" value="1"/>
</dbReference>
<comment type="caution">
    <text evidence="3">The sequence shown here is derived from an EMBL/GenBank/DDBJ whole genome shotgun (WGS) entry which is preliminary data.</text>
</comment>
<dbReference type="CDD" id="cd06257">
    <property type="entry name" value="DnaJ"/>
    <property type="match status" value="1"/>
</dbReference>
<dbReference type="AlphaFoldDB" id="A0A3L9Y308"/>
<evidence type="ECO:0000313" key="4">
    <source>
        <dbReference type="Proteomes" id="UP000281343"/>
    </source>
</evidence>
<dbReference type="PROSITE" id="PS50076">
    <property type="entry name" value="DNAJ_2"/>
    <property type="match status" value="1"/>
</dbReference>
<dbReference type="EMBL" id="RCNT01000002">
    <property type="protein sequence ID" value="RMA43211.1"/>
    <property type="molecule type" value="Genomic_DNA"/>
</dbReference>
<gene>
    <name evidence="3" type="ORF">D9R08_06210</name>
</gene>
<dbReference type="RefSeq" id="WP_121897145.1">
    <property type="nucleotide sequence ID" value="NZ_CP159473.1"/>
</dbReference>
<evidence type="ECO:0000259" key="2">
    <source>
        <dbReference type="PROSITE" id="PS50076"/>
    </source>
</evidence>
<dbReference type="InterPro" id="IPR001623">
    <property type="entry name" value="DnaJ_domain"/>
</dbReference>
<feature type="region of interest" description="Disordered" evidence="1">
    <location>
        <begin position="1"/>
        <end position="33"/>
    </location>
</feature>
<dbReference type="Pfam" id="PF00226">
    <property type="entry name" value="DnaJ"/>
    <property type="match status" value="1"/>
</dbReference>
<evidence type="ECO:0000313" key="3">
    <source>
        <dbReference type="EMBL" id="RMA43211.1"/>
    </source>
</evidence>
<feature type="domain" description="J" evidence="2">
    <location>
        <begin position="149"/>
        <end position="209"/>
    </location>
</feature>
<accession>A0A3L9Y308</accession>
<organism evidence="3 4">
    <name type="scientific">Rhodophyticola porphyridii</name>
    <dbReference type="NCBI Taxonomy" id="1852017"/>
    <lineage>
        <taxon>Bacteria</taxon>
        <taxon>Pseudomonadati</taxon>
        <taxon>Pseudomonadota</taxon>
        <taxon>Alphaproteobacteria</taxon>
        <taxon>Rhodobacterales</taxon>
        <taxon>Roseobacteraceae</taxon>
        <taxon>Rhodophyticola</taxon>
    </lineage>
</organism>
<dbReference type="InterPro" id="IPR036869">
    <property type="entry name" value="J_dom_sf"/>
</dbReference>
<name>A0A3L9Y308_9RHOB</name>
<dbReference type="OrthoDB" id="9786294at2"/>